<dbReference type="InterPro" id="IPR028352">
    <property type="entry name" value="Surface_antig_SAG1"/>
</dbReference>
<dbReference type="GO" id="GO:0016020">
    <property type="term" value="C:membrane"/>
    <property type="evidence" value="ECO:0007669"/>
    <property type="project" value="InterPro"/>
</dbReference>
<dbReference type="KEGG" id="bbes:BESB_001100"/>
<evidence type="ECO:0000313" key="2">
    <source>
        <dbReference type="EMBL" id="PFH37768.1"/>
    </source>
</evidence>
<dbReference type="InterPro" id="IPR007226">
    <property type="entry name" value="SRS_dom"/>
</dbReference>
<dbReference type="VEuPathDB" id="ToxoDB:BESB_001100"/>
<dbReference type="Gene3D" id="2.60.40.1320">
    <property type="entry name" value="SRS domain"/>
    <property type="match status" value="2"/>
</dbReference>
<protein>
    <submittedName>
        <fullName evidence="2">SAG-related sequence</fullName>
    </submittedName>
</protein>
<dbReference type="AlphaFoldDB" id="A0A2A9MGW2"/>
<dbReference type="OrthoDB" id="330519at2759"/>
<evidence type="ECO:0000313" key="3">
    <source>
        <dbReference type="Proteomes" id="UP000224006"/>
    </source>
</evidence>
<gene>
    <name evidence="2" type="ORF">BESB_001100</name>
</gene>
<accession>A0A2A9MGW2</accession>
<sequence>MARTGVSLPPRRGLKSGARKLAAMCVAGTLLFCSGHVVADQQLASHQLQRLDSPAVESPSAGSVVDCEANTLTTKPEKPFNLTLSKDKPTVALQCKGDNNEVVPQDPKLVCSVQKDLKVKDCKAGVPPDQQLSLQKVLGSTSEIEAGHLTLEKGQQWKLELNESQLPRLDTSFFVGCQTKNNDHESNCKAIINVKARPSSANQDNVVTCAYGKDSNPETLKVEMTETSNTLTLDCGYGGSVKPPKYTASYCDGQDMANCTKSFTEILPRFEEKWWTKEDPGTLPAQLTIPPTDFPAEDQSFYIGCAPNASGAEKQKTGGDLPLGQQEAPSTSTCKVRVTVKAASSVSLAQPALPVAVTASGAVVFERLVTGAF</sequence>
<dbReference type="SUPFAM" id="SSF74877">
    <property type="entry name" value="Major surface antigen p30, SAG1"/>
    <property type="match status" value="2"/>
</dbReference>
<feature type="domain" description="SRS" evidence="1">
    <location>
        <begin position="205"/>
        <end position="340"/>
    </location>
</feature>
<dbReference type="Pfam" id="PF04092">
    <property type="entry name" value="SAG"/>
    <property type="match status" value="2"/>
</dbReference>
<comment type="caution">
    <text evidence="2">The sequence shown here is derived from an EMBL/GenBank/DDBJ whole genome shotgun (WGS) entry which is preliminary data.</text>
</comment>
<reference evidence="2 3" key="1">
    <citation type="submission" date="2017-09" db="EMBL/GenBank/DDBJ databases">
        <title>Genome sequencing of Besnoitia besnoiti strain Bb-Ger1.</title>
        <authorList>
            <person name="Schares G."/>
            <person name="Venepally P."/>
            <person name="Lorenzi H.A."/>
        </authorList>
    </citation>
    <scope>NUCLEOTIDE SEQUENCE [LARGE SCALE GENOMIC DNA]</scope>
    <source>
        <strain evidence="2 3">Bb-Ger1</strain>
    </source>
</reference>
<dbReference type="Proteomes" id="UP000224006">
    <property type="component" value="Chromosome I"/>
</dbReference>
<feature type="domain" description="SRS" evidence="1">
    <location>
        <begin position="64"/>
        <end position="194"/>
    </location>
</feature>
<dbReference type="RefSeq" id="XP_029221777.1">
    <property type="nucleotide sequence ID" value="XM_029358865.1"/>
</dbReference>
<organism evidence="2 3">
    <name type="scientific">Besnoitia besnoiti</name>
    <name type="common">Apicomplexan protozoan</name>
    <dbReference type="NCBI Taxonomy" id="94643"/>
    <lineage>
        <taxon>Eukaryota</taxon>
        <taxon>Sar</taxon>
        <taxon>Alveolata</taxon>
        <taxon>Apicomplexa</taxon>
        <taxon>Conoidasida</taxon>
        <taxon>Coccidia</taxon>
        <taxon>Eucoccidiorida</taxon>
        <taxon>Eimeriorina</taxon>
        <taxon>Sarcocystidae</taxon>
        <taxon>Besnoitia</taxon>
    </lineage>
</organism>
<dbReference type="InterPro" id="IPR036755">
    <property type="entry name" value="SRS_dom_sf"/>
</dbReference>
<dbReference type="PRINTS" id="PR01801">
    <property type="entry name" value="SURFCEANTIGN"/>
</dbReference>
<keyword evidence="3" id="KW-1185">Reference proteome</keyword>
<proteinExistence type="predicted"/>
<evidence type="ECO:0000259" key="1">
    <source>
        <dbReference type="Pfam" id="PF04092"/>
    </source>
</evidence>
<dbReference type="GeneID" id="40305173"/>
<name>A0A2A9MGW2_BESBE</name>
<dbReference type="EMBL" id="NWUJ01000001">
    <property type="protein sequence ID" value="PFH37768.1"/>
    <property type="molecule type" value="Genomic_DNA"/>
</dbReference>